<accession>A0A9W6QXJ2</accession>
<dbReference type="AlphaFoldDB" id="A0A9W6QXJ2"/>
<keyword evidence="2" id="KW-1185">Reference proteome</keyword>
<name>A0A9W6QXJ2_9PSEU</name>
<comment type="caution">
    <text evidence="1">The sequence shown here is derived from an EMBL/GenBank/DDBJ whole genome shotgun (WGS) entry which is preliminary data.</text>
</comment>
<organism evidence="1 2">
    <name type="scientific">Amycolatopsis taiwanensis</name>
    <dbReference type="NCBI Taxonomy" id="342230"/>
    <lineage>
        <taxon>Bacteria</taxon>
        <taxon>Bacillati</taxon>
        <taxon>Actinomycetota</taxon>
        <taxon>Actinomycetes</taxon>
        <taxon>Pseudonocardiales</taxon>
        <taxon>Pseudonocardiaceae</taxon>
        <taxon>Amycolatopsis</taxon>
    </lineage>
</organism>
<protein>
    <submittedName>
        <fullName evidence="1">Uncharacterized protein</fullName>
    </submittedName>
</protein>
<dbReference type="EMBL" id="BSTI01000004">
    <property type="protein sequence ID" value="GLY65384.1"/>
    <property type="molecule type" value="Genomic_DNA"/>
</dbReference>
<gene>
    <name evidence="1" type="ORF">Atai01_20030</name>
</gene>
<reference evidence="1" key="1">
    <citation type="submission" date="2023-03" db="EMBL/GenBank/DDBJ databases">
        <title>Amycolatopsis taiwanensis NBRC 103393.</title>
        <authorList>
            <person name="Ichikawa N."/>
            <person name="Sato H."/>
            <person name="Tonouchi N."/>
        </authorList>
    </citation>
    <scope>NUCLEOTIDE SEQUENCE</scope>
    <source>
        <strain evidence="1">NBRC 103393</strain>
    </source>
</reference>
<evidence type="ECO:0000313" key="1">
    <source>
        <dbReference type="EMBL" id="GLY65384.1"/>
    </source>
</evidence>
<proteinExistence type="predicted"/>
<dbReference type="Proteomes" id="UP001165136">
    <property type="component" value="Unassembled WGS sequence"/>
</dbReference>
<evidence type="ECO:0000313" key="2">
    <source>
        <dbReference type="Proteomes" id="UP001165136"/>
    </source>
</evidence>
<sequence length="159" mass="17434">MGLDYLVPFTSRFESQPVDCSASDWLDLDTSVMVGVDDEVREFFGDGFEIRDRDEAGRVSIGYVYLTVKFASTLHPRYASLSFTAATTGMSLLFERSASVRAVFTGLTAASGGVCCLLDTESATFQVCWLNGQTIRETVPGPRFAGFRDLAATWPDQNL</sequence>